<proteinExistence type="predicted"/>
<sequence length="49" mass="5566">MRQLIESVFNWTDEKTGIQQTSKVRSCQGLLAHIFGRLAATMLLFTLNP</sequence>
<evidence type="ECO:0008006" key="3">
    <source>
        <dbReference type="Google" id="ProtNLM"/>
    </source>
</evidence>
<organism evidence="1 2">
    <name type="scientific">Salinibacter ruber</name>
    <dbReference type="NCBI Taxonomy" id="146919"/>
    <lineage>
        <taxon>Bacteria</taxon>
        <taxon>Pseudomonadati</taxon>
        <taxon>Rhodothermota</taxon>
        <taxon>Rhodothermia</taxon>
        <taxon>Rhodothermales</taxon>
        <taxon>Salinibacteraceae</taxon>
        <taxon>Salinibacter</taxon>
    </lineage>
</organism>
<reference evidence="1" key="1">
    <citation type="submission" date="2022-08" db="EMBL/GenBank/DDBJ databases">
        <title>Genomic Encyclopedia of Type Strains, Phase V (KMG-V): Genome sequencing to study the core and pangenomes of soil and plant-associated prokaryotes.</title>
        <authorList>
            <person name="Whitman W."/>
        </authorList>
    </citation>
    <scope>NUCLEOTIDE SEQUENCE</scope>
    <source>
        <strain evidence="1">SP3002</strain>
    </source>
</reference>
<protein>
    <recommendedName>
        <fullName evidence="3">Transposase</fullName>
    </recommendedName>
</protein>
<accession>A0AAW5PBR8</accession>
<gene>
    <name evidence="1" type="ORF">GGP99_003221</name>
</gene>
<dbReference type="Proteomes" id="UP001155110">
    <property type="component" value="Unassembled WGS sequence"/>
</dbReference>
<comment type="caution">
    <text evidence="1">The sequence shown here is derived from an EMBL/GenBank/DDBJ whole genome shotgun (WGS) entry which is preliminary data.</text>
</comment>
<dbReference type="EMBL" id="JANTZM010000021">
    <property type="protein sequence ID" value="MCS4159231.1"/>
    <property type="molecule type" value="Genomic_DNA"/>
</dbReference>
<name>A0AAW5PBR8_9BACT</name>
<dbReference type="AlphaFoldDB" id="A0AAW5PBR8"/>
<evidence type="ECO:0000313" key="2">
    <source>
        <dbReference type="Proteomes" id="UP001155110"/>
    </source>
</evidence>
<evidence type="ECO:0000313" key="1">
    <source>
        <dbReference type="EMBL" id="MCS4159231.1"/>
    </source>
</evidence>